<evidence type="ECO:0000256" key="3">
    <source>
        <dbReference type="ARBA" id="ARBA00022525"/>
    </source>
</evidence>
<keyword evidence="7" id="KW-0378">Hydrolase</keyword>
<feature type="domain" description="Auxiliary Activity family 9 catalytic" evidence="6">
    <location>
        <begin position="23"/>
        <end position="263"/>
    </location>
</feature>
<dbReference type="InterPro" id="IPR049892">
    <property type="entry name" value="AA9"/>
</dbReference>
<feature type="signal peptide" evidence="5">
    <location>
        <begin position="1"/>
        <end position="22"/>
    </location>
</feature>
<evidence type="ECO:0000259" key="6">
    <source>
        <dbReference type="Pfam" id="PF03443"/>
    </source>
</evidence>
<name>A0A364MRA3_STELY</name>
<keyword evidence="4" id="KW-1015">Disulfide bond</keyword>
<accession>A0A364MRA3</accession>
<organism evidence="7 8">
    <name type="scientific">Stemphylium lycopersici</name>
    <name type="common">Tomato gray leaf spot disease fungus</name>
    <name type="synonym">Thyrospora lycopersici</name>
    <dbReference type="NCBI Taxonomy" id="183478"/>
    <lineage>
        <taxon>Eukaryota</taxon>
        <taxon>Fungi</taxon>
        <taxon>Dikarya</taxon>
        <taxon>Ascomycota</taxon>
        <taxon>Pezizomycotina</taxon>
        <taxon>Dothideomycetes</taxon>
        <taxon>Pleosporomycetidae</taxon>
        <taxon>Pleosporales</taxon>
        <taxon>Pleosporineae</taxon>
        <taxon>Pleosporaceae</taxon>
        <taxon>Stemphylium</taxon>
    </lineage>
</organism>
<dbReference type="Proteomes" id="UP000249619">
    <property type="component" value="Unassembled WGS sequence"/>
</dbReference>
<dbReference type="CDD" id="cd21175">
    <property type="entry name" value="LPMO_AA9"/>
    <property type="match status" value="1"/>
</dbReference>
<comment type="cofactor">
    <cofactor evidence="1">
        <name>Cu(2+)</name>
        <dbReference type="ChEBI" id="CHEBI:29036"/>
    </cofactor>
</comment>
<evidence type="ECO:0000256" key="4">
    <source>
        <dbReference type="ARBA" id="ARBA00023157"/>
    </source>
</evidence>
<keyword evidence="5" id="KW-0732">Signal</keyword>
<dbReference type="Pfam" id="PF03443">
    <property type="entry name" value="AA9"/>
    <property type="match status" value="1"/>
</dbReference>
<dbReference type="GO" id="GO:0005576">
    <property type="term" value="C:extracellular region"/>
    <property type="evidence" value="ECO:0007669"/>
    <property type="project" value="UniProtKB-SubCell"/>
</dbReference>
<feature type="chain" id="PRO_5017041794" evidence="5">
    <location>
        <begin position="23"/>
        <end position="295"/>
    </location>
</feature>
<comment type="caution">
    <text evidence="7">The sequence shown here is derived from an EMBL/GenBank/DDBJ whole genome shotgun (WGS) entry which is preliminary data.</text>
</comment>
<dbReference type="AlphaFoldDB" id="A0A364MRA3"/>
<dbReference type="Gene3D" id="2.70.50.70">
    <property type="match status" value="1"/>
</dbReference>
<dbReference type="EMBL" id="QGDH01000506">
    <property type="protein sequence ID" value="RAQ99595.1"/>
    <property type="molecule type" value="Genomic_DNA"/>
</dbReference>
<dbReference type="PANTHER" id="PTHR33353">
    <property type="entry name" value="PUTATIVE (AFU_ORTHOLOGUE AFUA_1G12560)-RELATED"/>
    <property type="match status" value="1"/>
</dbReference>
<proteinExistence type="predicted"/>
<dbReference type="InterPro" id="IPR005103">
    <property type="entry name" value="AA9_LPMO"/>
</dbReference>
<protein>
    <submittedName>
        <fullName evidence="7">Glycoside hydrolase family 61 protein</fullName>
    </submittedName>
</protein>
<dbReference type="OrthoDB" id="4849160at2759"/>
<evidence type="ECO:0000313" key="8">
    <source>
        <dbReference type="Proteomes" id="UP000249619"/>
    </source>
</evidence>
<dbReference type="PANTHER" id="PTHR33353:SF34">
    <property type="entry name" value="ENDO-BETA-1,4-GLUCANASE D"/>
    <property type="match status" value="1"/>
</dbReference>
<dbReference type="GO" id="GO:0016787">
    <property type="term" value="F:hydrolase activity"/>
    <property type="evidence" value="ECO:0007669"/>
    <property type="project" value="UniProtKB-KW"/>
</dbReference>
<gene>
    <name evidence="7" type="ORF">DDE83_009188</name>
</gene>
<sequence>MSISKICRTGALVAAFVSTVAGHTSVEEFEAGGKTYEGFRQASKQDPGNKSPAWWTNQGWGYQPVYGDMLSQHVYTALSYIIAHKDASPSPYTAEAPAGSEVTFHWHHEGSCGSGEEGWDCSHHGWTATYLATCNGDCKNVDKTELEFFKIHESALIDYRKGRYSSGQAQGQTGYWGTDAIFYDNGNSQSVTIPSDIPSGNYVLRTEVASIHNNGDVSNRQFWPQAFNIKVTGGDDSAPVPSGKKGIELYNPSDDLLQWDLYWHPAGETMEDAPGPQLAAVASIQKRVHVRNFSA</sequence>
<evidence type="ECO:0000256" key="2">
    <source>
        <dbReference type="ARBA" id="ARBA00004613"/>
    </source>
</evidence>
<evidence type="ECO:0000256" key="1">
    <source>
        <dbReference type="ARBA" id="ARBA00001973"/>
    </source>
</evidence>
<keyword evidence="3" id="KW-0964">Secreted</keyword>
<keyword evidence="8" id="KW-1185">Reference proteome</keyword>
<evidence type="ECO:0000313" key="7">
    <source>
        <dbReference type="EMBL" id="RAQ99595.1"/>
    </source>
</evidence>
<reference evidence="8" key="1">
    <citation type="submission" date="2018-05" db="EMBL/GenBank/DDBJ databases">
        <title>Draft genome sequence of Stemphylium lycopersici strain CIDEFI 213.</title>
        <authorList>
            <person name="Medina R."/>
            <person name="Franco M.E.E."/>
            <person name="Lucentini C.G."/>
            <person name="Saparrat M.C.N."/>
            <person name="Balatti P.A."/>
        </authorList>
    </citation>
    <scope>NUCLEOTIDE SEQUENCE [LARGE SCALE GENOMIC DNA]</scope>
    <source>
        <strain evidence="8">CIDEFI 213</strain>
    </source>
</reference>
<comment type="subcellular location">
    <subcellularLocation>
        <location evidence="2">Secreted</location>
    </subcellularLocation>
</comment>
<evidence type="ECO:0000256" key="5">
    <source>
        <dbReference type="SAM" id="SignalP"/>
    </source>
</evidence>